<keyword evidence="2" id="KW-1185">Reference proteome</keyword>
<evidence type="ECO:0000313" key="1">
    <source>
        <dbReference type="EMBL" id="MFC7318264.1"/>
    </source>
</evidence>
<proteinExistence type="predicted"/>
<organism evidence="1 2">
    <name type="scientific">Halomarina halobia</name>
    <dbReference type="NCBI Taxonomy" id="3033386"/>
    <lineage>
        <taxon>Archaea</taxon>
        <taxon>Methanobacteriati</taxon>
        <taxon>Methanobacteriota</taxon>
        <taxon>Stenosarchaea group</taxon>
        <taxon>Halobacteria</taxon>
        <taxon>Halobacteriales</taxon>
        <taxon>Natronomonadaceae</taxon>
        <taxon>Halomarina</taxon>
    </lineage>
</organism>
<dbReference type="GeneID" id="79317563"/>
<protein>
    <submittedName>
        <fullName evidence="1">Uncharacterized protein</fullName>
    </submittedName>
</protein>
<dbReference type="Proteomes" id="UP001596547">
    <property type="component" value="Unassembled WGS sequence"/>
</dbReference>
<reference evidence="1 2" key="1">
    <citation type="journal article" date="2019" name="Int. J. Syst. Evol. Microbiol.">
        <title>The Global Catalogue of Microorganisms (GCM) 10K type strain sequencing project: providing services to taxonomists for standard genome sequencing and annotation.</title>
        <authorList>
            <consortium name="The Broad Institute Genomics Platform"/>
            <consortium name="The Broad Institute Genome Sequencing Center for Infectious Disease"/>
            <person name="Wu L."/>
            <person name="Ma J."/>
        </authorList>
    </citation>
    <scope>NUCLEOTIDE SEQUENCE [LARGE SCALE GENOMIC DNA]</scope>
    <source>
        <strain evidence="1 2">PSR21</strain>
    </source>
</reference>
<accession>A0ABD6AE45</accession>
<dbReference type="EMBL" id="JBHTBF010000003">
    <property type="protein sequence ID" value="MFC7318264.1"/>
    <property type="molecule type" value="Genomic_DNA"/>
</dbReference>
<evidence type="ECO:0000313" key="2">
    <source>
        <dbReference type="Proteomes" id="UP001596547"/>
    </source>
</evidence>
<sequence length="65" mass="6996">MSDDHSLATSITLLYGLDDTLDPATVVEVRVVVRAVRNGTDEFLVLVDERVLPADDVTVGPPVSM</sequence>
<dbReference type="AlphaFoldDB" id="A0ABD6AE45"/>
<gene>
    <name evidence="1" type="ORF">ACFQPE_15895</name>
</gene>
<dbReference type="RefSeq" id="WP_276305945.1">
    <property type="nucleotide sequence ID" value="NZ_CP119993.1"/>
</dbReference>
<name>A0ABD6AE45_9EURY</name>
<comment type="caution">
    <text evidence="1">The sequence shown here is derived from an EMBL/GenBank/DDBJ whole genome shotgun (WGS) entry which is preliminary data.</text>
</comment>